<dbReference type="GO" id="GO:0000155">
    <property type="term" value="F:phosphorelay sensor kinase activity"/>
    <property type="evidence" value="ECO:0007669"/>
    <property type="project" value="InterPro"/>
</dbReference>
<dbReference type="SMART" id="SM00387">
    <property type="entry name" value="HATPase_c"/>
    <property type="match status" value="2"/>
</dbReference>
<dbReference type="PANTHER" id="PTHR43547">
    <property type="entry name" value="TWO-COMPONENT HISTIDINE KINASE"/>
    <property type="match status" value="1"/>
</dbReference>
<dbReference type="Gene3D" id="3.30.565.10">
    <property type="entry name" value="Histidine kinase-like ATPase, C-terminal domain"/>
    <property type="match status" value="2"/>
</dbReference>
<keyword evidence="4 11" id="KW-0597">Phosphoprotein</keyword>
<dbReference type="SUPFAM" id="SSF47384">
    <property type="entry name" value="Homodimeric domain of signal transducing histidine kinase"/>
    <property type="match status" value="2"/>
</dbReference>
<dbReference type="InterPro" id="IPR003018">
    <property type="entry name" value="GAF"/>
</dbReference>
<feature type="domain" description="Response regulatory" evidence="15">
    <location>
        <begin position="667"/>
        <end position="782"/>
    </location>
</feature>
<dbReference type="InterPro" id="IPR035965">
    <property type="entry name" value="PAS-like_dom_sf"/>
</dbReference>
<feature type="domain" description="Response regulatory" evidence="15">
    <location>
        <begin position="1441"/>
        <end position="1559"/>
    </location>
</feature>
<evidence type="ECO:0000256" key="9">
    <source>
        <dbReference type="ARBA" id="ARBA00023012"/>
    </source>
</evidence>
<dbReference type="Gene3D" id="3.40.50.2300">
    <property type="match status" value="2"/>
</dbReference>
<dbReference type="STRING" id="211165.GCA_000317285_01429"/>
<dbReference type="InterPro" id="IPR005467">
    <property type="entry name" value="His_kinase_dom"/>
</dbReference>
<feature type="domain" description="Histidine kinase" evidence="14">
    <location>
        <begin position="1201"/>
        <end position="1419"/>
    </location>
</feature>
<evidence type="ECO:0000256" key="7">
    <source>
        <dbReference type="ARBA" id="ARBA00022777"/>
    </source>
</evidence>
<dbReference type="SMART" id="SM00448">
    <property type="entry name" value="REC"/>
    <property type="match status" value="2"/>
</dbReference>
<evidence type="ECO:0000313" key="19">
    <source>
        <dbReference type="Proteomes" id="UP000268857"/>
    </source>
</evidence>
<dbReference type="FunFam" id="3.30.565.10:FF:000010">
    <property type="entry name" value="Sensor histidine kinase RcsC"/>
    <property type="match status" value="1"/>
</dbReference>
<feature type="modified residue" description="4-aspartylphosphate" evidence="11">
    <location>
        <position position="715"/>
    </location>
</feature>
<evidence type="ECO:0000256" key="5">
    <source>
        <dbReference type="ARBA" id="ARBA00022679"/>
    </source>
</evidence>
<evidence type="ECO:0000256" key="4">
    <source>
        <dbReference type="ARBA" id="ARBA00022553"/>
    </source>
</evidence>
<dbReference type="InterPro" id="IPR003594">
    <property type="entry name" value="HATPase_dom"/>
</dbReference>
<dbReference type="SUPFAM" id="SSF55785">
    <property type="entry name" value="PYP-like sensor domain (PAS domain)"/>
    <property type="match status" value="4"/>
</dbReference>
<dbReference type="Gene3D" id="1.10.287.130">
    <property type="match status" value="2"/>
</dbReference>
<dbReference type="InterPro" id="IPR004358">
    <property type="entry name" value="Sig_transdc_His_kin-like_C"/>
</dbReference>
<dbReference type="GO" id="GO:0005524">
    <property type="term" value="F:ATP binding"/>
    <property type="evidence" value="ECO:0007669"/>
    <property type="project" value="UniProtKB-KW"/>
</dbReference>
<keyword evidence="6" id="KW-0547">Nucleotide-binding</keyword>
<sequence>MNPDVKATVPEDLFVGGGEMGALMRSHDWSQTPLGCVENWPQSLKTAVRIMLTSRQAMFVWWGEELINLYNDAYKAILGGKHPQVLGQPASYVWREIWDQVGPRAESAMLTNEGTYDESLLLIMERNGYPEETYYTFSYSPVPNDQGGTGGIICANTDDTQQIIGDRQLAMLRELAARTADARTFEQACILSASCLETNPYDLPFAMIYLANPEQQRVELAATCGIGREHSAVPETAALDTDAVWPFAEVLKTHQPCLISDLGSSFGNLPTGAWKQPPHQAVAVPIAPSGQTGRMGILIVGLNPFRLFDDNYQRFIDLVSAQIAASIANAQAYEEERKRAEALAEIDRAKTVFFSNVSHEFRTPLTLMLGPLEDILAANEGLSNQNRQQLELVHRNSLRLLKLVNTLLDFSRIEAGRIQAIYQPTDLATLTAELSSVFRSAIERAGLRLTMECEPLREPVYVDCDMWEKIVLNLLSNAFKFTFEGEITVSLCNSENNVELVVRDTGTGIPAAELPHLFERFHRVQGARARTYEGSGIGLALVQELVRLHGGSVQVESIEGEGSTFTVTIPTGTAHLPPDSVLDESKAANRVQTNSTQVSTALGFAPYVEEALRWLPEEEGEQGRGGDKGRKEDKETRRQGDKGQERESQLNSVSPAPRVFVSSSSARILLADDNADMRDYVKRLLSSRYQVEAVGDGMAALQAISDHLPDLVLSDVMMPRLDGFGLLQALRSDARTRELPIILLSARAGEEAQIEGLEAGADDYLIKPFSAKELLARVRTHLEMARLRQEAAQREQVLRTEAETARDQVHNILESITDAFVAFDRQWRYTYVNQAAVQLLGRSPQELIGKQVWQEVFPTEVGKVAYRELHRAVAEQIPVWWEEFGEPIGRWLEVNAYPSADGVAVYFRDITERKQIEEALRESEAQFRQLADAMPQIVWIARANGEPEYVSQRWIEYTRLTLEQTRKRDFIKQVVHPDDFEPTYEVWNSCLTTGALYQTEFRLKRVSDNAYRWFLCRAVPIRDRQGQVVQWYGTLTDIDDRKQAEADLKASEERYRYLAELIPQLVWTANPEGVLLDVNQRWLNFTGLTLAQAQTEGWQAIVHPDDIPTLSQNWAAAQQAGTNYQAEGRIRRVDGVYRWHLHQAVPLKNEQGKIIKWFGTATDIEEQKQLEQQRDRILQREQAAREEAEAANRIKDEFLAVLSHELRSPLNPILGWAKLLQAGKLDEVATRRALETIVRNAKLQTQLIEDLLDVSRILRGKMVLNISPVNLATTIDAALETVRLAAQAKGIHIYKNLGTDVVIVSGDSARLQQVVWNLLSNAIKFTPSGGKVEICLECIDSSAQITIKDTGKGISSEFLPYVFEYFRQEDGKTTRKFGGLGLGLAIVRHLTELHGGTVDVESRGEGMGATFKVRLPLMKVVEEKNQDNLPSIRTFDFSQLQILIVDDEADMRDLVLTILEQYGARVSVAASATEALTLLDRFQPDILISDIGMPDIDGYMLMQEIRKRSPKQGGLMGAIALTAYAAEYDQKQALQAGFQQHLAKPVEPEELAQAIVAVMESIGGQKERGNYLKK</sequence>
<organism evidence="18 19">
    <name type="scientific">Chlorogloeopsis fritschii PCC 6912</name>
    <dbReference type="NCBI Taxonomy" id="211165"/>
    <lineage>
        <taxon>Bacteria</taxon>
        <taxon>Bacillati</taxon>
        <taxon>Cyanobacteriota</taxon>
        <taxon>Cyanophyceae</taxon>
        <taxon>Nostocales</taxon>
        <taxon>Chlorogloeopsidaceae</taxon>
        <taxon>Chlorogloeopsis</taxon>
    </lineage>
</organism>
<dbReference type="InterPro" id="IPR001610">
    <property type="entry name" value="PAC"/>
</dbReference>
<feature type="modified residue" description="4-aspartylphosphate" evidence="11">
    <location>
        <position position="1490"/>
    </location>
</feature>
<evidence type="ECO:0000256" key="8">
    <source>
        <dbReference type="ARBA" id="ARBA00022840"/>
    </source>
</evidence>
<evidence type="ECO:0000259" key="17">
    <source>
        <dbReference type="PROSITE" id="PS50113"/>
    </source>
</evidence>
<dbReference type="InterPro" id="IPR000700">
    <property type="entry name" value="PAS-assoc_C"/>
</dbReference>
<evidence type="ECO:0000256" key="2">
    <source>
        <dbReference type="ARBA" id="ARBA00006402"/>
    </source>
</evidence>
<comment type="similarity">
    <text evidence="2">In the N-terminal section; belongs to the phytochrome family.</text>
</comment>
<dbReference type="PRINTS" id="PR00344">
    <property type="entry name" value="BCTRLSENSOR"/>
</dbReference>
<dbReference type="Pfam" id="PF00512">
    <property type="entry name" value="HisKA"/>
    <property type="match status" value="2"/>
</dbReference>
<evidence type="ECO:0000256" key="13">
    <source>
        <dbReference type="SAM" id="MobiDB-lite"/>
    </source>
</evidence>
<dbReference type="InterPro" id="IPR013655">
    <property type="entry name" value="PAS_fold_3"/>
</dbReference>
<dbReference type="SMART" id="SM00091">
    <property type="entry name" value="PAS"/>
    <property type="match status" value="4"/>
</dbReference>
<dbReference type="PROSITE" id="PS50113">
    <property type="entry name" value="PAC"/>
    <property type="match status" value="2"/>
</dbReference>
<dbReference type="Pfam" id="PF00072">
    <property type="entry name" value="Response_reg"/>
    <property type="match status" value="2"/>
</dbReference>
<dbReference type="SUPFAM" id="SSF52172">
    <property type="entry name" value="CheY-like"/>
    <property type="match status" value="2"/>
</dbReference>
<dbReference type="RefSeq" id="WP_016873825.1">
    <property type="nucleotide sequence ID" value="NZ_AJLN01000050.1"/>
</dbReference>
<gene>
    <name evidence="18" type="ORF">PCC6912_30200</name>
</gene>
<evidence type="ECO:0000259" key="14">
    <source>
        <dbReference type="PROSITE" id="PS50109"/>
    </source>
</evidence>
<dbReference type="Pfam" id="PF08447">
    <property type="entry name" value="PAS_3"/>
    <property type="match status" value="2"/>
</dbReference>
<dbReference type="OrthoDB" id="9796100at2"/>
<dbReference type="CDD" id="cd00130">
    <property type="entry name" value="PAS"/>
    <property type="match status" value="3"/>
</dbReference>
<dbReference type="SMART" id="SM00086">
    <property type="entry name" value="PAC"/>
    <property type="match status" value="2"/>
</dbReference>
<dbReference type="PROSITE" id="PS50112">
    <property type="entry name" value="PAS"/>
    <property type="match status" value="3"/>
</dbReference>
<evidence type="ECO:0000259" key="16">
    <source>
        <dbReference type="PROSITE" id="PS50112"/>
    </source>
</evidence>
<feature type="domain" description="PAS" evidence="16">
    <location>
        <begin position="805"/>
        <end position="876"/>
    </location>
</feature>
<dbReference type="InterPro" id="IPR013656">
    <property type="entry name" value="PAS_4"/>
</dbReference>
<evidence type="ECO:0000256" key="12">
    <source>
        <dbReference type="SAM" id="Coils"/>
    </source>
</evidence>
<feature type="domain" description="PAS" evidence="16">
    <location>
        <begin position="1051"/>
        <end position="1121"/>
    </location>
</feature>
<dbReference type="NCBIfam" id="TIGR00229">
    <property type="entry name" value="sensory_box"/>
    <property type="match status" value="3"/>
</dbReference>
<dbReference type="CDD" id="cd00082">
    <property type="entry name" value="HisKA"/>
    <property type="match status" value="2"/>
</dbReference>
<accession>A0A3S0XT62</accession>
<dbReference type="FunFam" id="3.30.450.20:FF:000099">
    <property type="entry name" value="Sensory box sensor histidine kinase"/>
    <property type="match status" value="2"/>
</dbReference>
<dbReference type="InterPro" id="IPR036890">
    <property type="entry name" value="HATPase_C_sf"/>
</dbReference>
<dbReference type="EC" id="2.7.13.3" evidence="3"/>
<dbReference type="SUPFAM" id="SSF55874">
    <property type="entry name" value="ATPase domain of HSP90 chaperone/DNA topoisomerase II/histidine kinase"/>
    <property type="match status" value="2"/>
</dbReference>
<evidence type="ECO:0000256" key="1">
    <source>
        <dbReference type="ARBA" id="ARBA00000085"/>
    </source>
</evidence>
<dbReference type="InterPro" id="IPR029016">
    <property type="entry name" value="GAF-like_dom_sf"/>
</dbReference>
<dbReference type="InterPro" id="IPR011006">
    <property type="entry name" value="CheY-like_superfamily"/>
</dbReference>
<feature type="coiled-coil region" evidence="12">
    <location>
        <begin position="323"/>
        <end position="350"/>
    </location>
</feature>
<feature type="region of interest" description="Disordered" evidence="13">
    <location>
        <begin position="615"/>
        <end position="656"/>
    </location>
</feature>
<evidence type="ECO:0000256" key="11">
    <source>
        <dbReference type="PROSITE-ProRule" id="PRU00169"/>
    </source>
</evidence>
<dbReference type="Gene3D" id="3.30.450.20">
    <property type="entry name" value="PAS domain"/>
    <property type="match status" value="4"/>
</dbReference>
<evidence type="ECO:0000256" key="3">
    <source>
        <dbReference type="ARBA" id="ARBA00012438"/>
    </source>
</evidence>
<keyword evidence="5" id="KW-0808">Transferase</keyword>
<name>A0A3S0XT62_CHLFR</name>
<dbReference type="Pfam" id="PF13426">
    <property type="entry name" value="PAS_9"/>
    <property type="match status" value="1"/>
</dbReference>
<dbReference type="Gene3D" id="3.30.450.40">
    <property type="match status" value="1"/>
</dbReference>
<evidence type="ECO:0000256" key="6">
    <source>
        <dbReference type="ARBA" id="ARBA00022741"/>
    </source>
</evidence>
<dbReference type="EMBL" id="RSCJ01000011">
    <property type="protein sequence ID" value="RUR80160.1"/>
    <property type="molecule type" value="Genomic_DNA"/>
</dbReference>
<feature type="compositionally biased region" description="Basic and acidic residues" evidence="13">
    <location>
        <begin position="615"/>
        <end position="648"/>
    </location>
</feature>
<dbReference type="InterPro" id="IPR001789">
    <property type="entry name" value="Sig_transdc_resp-reg_receiver"/>
</dbReference>
<feature type="domain" description="PAC" evidence="17">
    <location>
        <begin position="1124"/>
        <end position="1176"/>
    </location>
</feature>
<dbReference type="PROSITE" id="PS50109">
    <property type="entry name" value="HIS_KIN"/>
    <property type="match status" value="2"/>
</dbReference>
<comment type="catalytic activity">
    <reaction evidence="1">
        <text>ATP + protein L-histidine = ADP + protein N-phospho-L-histidine.</text>
        <dbReference type="EC" id="2.7.13.3"/>
    </reaction>
</comment>
<dbReference type="PROSITE" id="PS50110">
    <property type="entry name" value="RESPONSE_REGULATORY"/>
    <property type="match status" value="2"/>
</dbReference>
<keyword evidence="9" id="KW-0902">Two-component regulatory system</keyword>
<keyword evidence="12" id="KW-0175">Coiled coil</keyword>
<dbReference type="SUPFAM" id="SSF55781">
    <property type="entry name" value="GAF domain-like"/>
    <property type="match status" value="1"/>
</dbReference>
<proteinExistence type="inferred from homology"/>
<dbReference type="FunFam" id="3.30.565.10:FF:000037">
    <property type="entry name" value="Hybrid sensor histidine kinase/response regulator"/>
    <property type="match status" value="1"/>
</dbReference>
<comment type="caution">
    <text evidence="18">The sequence shown here is derived from an EMBL/GenBank/DDBJ whole genome shotgun (WGS) entry which is preliminary data.</text>
</comment>
<keyword evidence="19" id="KW-1185">Reference proteome</keyword>
<dbReference type="InterPro" id="IPR000014">
    <property type="entry name" value="PAS"/>
</dbReference>
<dbReference type="Pfam" id="PF13185">
    <property type="entry name" value="GAF_2"/>
    <property type="match status" value="1"/>
</dbReference>
<dbReference type="Proteomes" id="UP000268857">
    <property type="component" value="Unassembled WGS sequence"/>
</dbReference>
<feature type="domain" description="PAS" evidence="16">
    <location>
        <begin position="923"/>
        <end position="994"/>
    </location>
</feature>
<dbReference type="CDD" id="cd17580">
    <property type="entry name" value="REC_2_DhkD-like"/>
    <property type="match status" value="1"/>
</dbReference>
<dbReference type="FunFam" id="1.10.287.130:FF:000045">
    <property type="entry name" value="Two-component system sensor histidine kinase/response regulator"/>
    <property type="match status" value="1"/>
</dbReference>
<keyword evidence="7" id="KW-0418">Kinase</keyword>
<reference evidence="18 19" key="1">
    <citation type="journal article" date="2019" name="Genome Biol. Evol.">
        <title>Day and night: Metabolic profiles and evolutionary relationships of six axenic non-marine cyanobacteria.</title>
        <authorList>
            <person name="Will S.E."/>
            <person name="Henke P."/>
            <person name="Boedeker C."/>
            <person name="Huang S."/>
            <person name="Brinkmann H."/>
            <person name="Rohde M."/>
            <person name="Jarek M."/>
            <person name="Friedl T."/>
            <person name="Seufert S."/>
            <person name="Schumacher M."/>
            <person name="Overmann J."/>
            <person name="Neumann-Schaal M."/>
            <person name="Petersen J."/>
        </authorList>
    </citation>
    <scope>NUCLEOTIDE SEQUENCE [LARGE SCALE GENOMIC DNA]</scope>
    <source>
        <strain evidence="18 19">PCC 6912</strain>
    </source>
</reference>
<keyword evidence="8" id="KW-0067">ATP-binding</keyword>
<evidence type="ECO:0000259" key="15">
    <source>
        <dbReference type="PROSITE" id="PS50110"/>
    </source>
</evidence>
<dbReference type="Pfam" id="PF02518">
    <property type="entry name" value="HATPase_c"/>
    <property type="match status" value="2"/>
</dbReference>
<dbReference type="InterPro" id="IPR036097">
    <property type="entry name" value="HisK_dim/P_sf"/>
</dbReference>
<dbReference type="CDD" id="cd16922">
    <property type="entry name" value="HATPase_EvgS-ArcB-TorS-like"/>
    <property type="match status" value="2"/>
</dbReference>
<feature type="domain" description="Histidine kinase" evidence="14">
    <location>
        <begin position="356"/>
        <end position="573"/>
    </location>
</feature>
<dbReference type="Pfam" id="PF08448">
    <property type="entry name" value="PAS_4"/>
    <property type="match status" value="1"/>
</dbReference>
<feature type="domain" description="PAC" evidence="17">
    <location>
        <begin position="997"/>
        <end position="1050"/>
    </location>
</feature>
<protein>
    <recommendedName>
        <fullName evidence="10">Circadian input-output histidine kinase CikA</fullName>
        <ecNumber evidence="3">2.7.13.3</ecNumber>
    </recommendedName>
</protein>
<dbReference type="SMART" id="SM00388">
    <property type="entry name" value="HisKA"/>
    <property type="match status" value="2"/>
</dbReference>
<evidence type="ECO:0000256" key="10">
    <source>
        <dbReference type="ARBA" id="ARBA00074306"/>
    </source>
</evidence>
<dbReference type="PANTHER" id="PTHR43547:SF2">
    <property type="entry name" value="HYBRID SIGNAL TRANSDUCTION HISTIDINE KINASE C"/>
    <property type="match status" value="1"/>
</dbReference>
<evidence type="ECO:0000313" key="18">
    <source>
        <dbReference type="EMBL" id="RUR80160.1"/>
    </source>
</evidence>
<dbReference type="InterPro" id="IPR003661">
    <property type="entry name" value="HisK_dim/P_dom"/>
</dbReference>